<dbReference type="EMBL" id="AM442795">
    <property type="protein sequence ID" value="CAN82760.1"/>
    <property type="molecule type" value="Genomic_DNA"/>
</dbReference>
<reference evidence="10" key="1">
    <citation type="journal article" date="2007" name="PLoS ONE">
        <title>The first genome sequence of an elite grapevine cultivar (Pinot noir Vitis vinifera L.): coping with a highly heterozygous genome.</title>
        <authorList>
            <person name="Velasco R."/>
            <person name="Zharkikh A."/>
            <person name="Troggio M."/>
            <person name="Cartwright D.A."/>
            <person name="Cestaro A."/>
            <person name="Pruss D."/>
            <person name="Pindo M."/>
            <person name="FitzGerald L.M."/>
            <person name="Vezzulli S."/>
            <person name="Reid J."/>
            <person name="Malacarne G."/>
            <person name="Iliev D."/>
            <person name="Coppola G."/>
            <person name="Wardell B."/>
            <person name="Micheletti D."/>
            <person name="Macalma T."/>
            <person name="Facci M."/>
            <person name="Mitchell J.T."/>
            <person name="Perazzolli M."/>
            <person name="Eldredge G."/>
            <person name="Gatto P."/>
            <person name="Oyzerski R."/>
            <person name="Moretto M."/>
            <person name="Gutin N."/>
            <person name="Stefanini M."/>
            <person name="Chen Y."/>
            <person name="Segala C."/>
            <person name="Davenport C."/>
            <person name="Dematte L."/>
            <person name="Mraz A."/>
            <person name="Battilana J."/>
            <person name="Stormo K."/>
            <person name="Costa F."/>
            <person name="Tao Q."/>
            <person name="Si-Ammour A."/>
            <person name="Harkins T."/>
            <person name="Lackey A."/>
            <person name="Perbost C."/>
            <person name="Taillon B."/>
            <person name="Stella A."/>
            <person name="Solovyev V."/>
            <person name="Fawcett J.A."/>
            <person name="Sterck L."/>
            <person name="Vandepoele K."/>
            <person name="Grando S.M."/>
            <person name="Toppo S."/>
            <person name="Moser C."/>
            <person name="Lanchbury J."/>
            <person name="Bogden R."/>
            <person name="Skolnick M."/>
            <person name="Sgaramella V."/>
            <person name="Bhatnagar S.K."/>
            <person name="Fontana P."/>
            <person name="Gutin A."/>
            <person name="Van de Peer Y."/>
            <person name="Salamini F."/>
            <person name="Viola R."/>
        </authorList>
    </citation>
    <scope>NUCLEOTIDE SEQUENCE</scope>
</reference>
<name>A5B0Y1_VITVI</name>
<dbReference type="AlphaFoldDB" id="A5B0Y1"/>
<dbReference type="InterPro" id="IPR025747">
    <property type="entry name" value="ThiC-associated_dom"/>
</dbReference>
<evidence type="ECO:0000256" key="1">
    <source>
        <dbReference type="ARBA" id="ARBA00001966"/>
    </source>
</evidence>
<dbReference type="Gene3D" id="6.10.250.620">
    <property type="match status" value="1"/>
</dbReference>
<proteinExistence type="predicted"/>
<keyword evidence="5" id="KW-0862">Zinc</keyword>
<dbReference type="InterPro" id="IPR002817">
    <property type="entry name" value="ThiC/BzaA/B"/>
</dbReference>
<evidence type="ECO:0000256" key="5">
    <source>
        <dbReference type="ARBA" id="ARBA00022833"/>
    </source>
</evidence>
<evidence type="ECO:0000256" key="7">
    <source>
        <dbReference type="ARBA" id="ARBA00023014"/>
    </source>
</evidence>
<sequence>MASVHTTLTSLLCKNGNHSAPAKFPGTAFLPGFDGVGLDPSAPDFEPHPTFEQCFPRSSKEYREVIHEPSGHVLKVPFRRIHLSGDEPNFDTYDTSGPQDISPRAGLPKLRKEWIDRREKLGGPRYTQMYYAKQGIITEEMLFCAAREKLEPEFVRSEVARGRAIIPSNKKHLELEPMIVGRNFLVKVNANIGNSAVASSIEEEVYKVQWATTWGADTVMDLSTGRHIHETRERTLHMSTGNEILDICNQYDISLSIGDGLRPGSIYDANDPAQFAELLTQGELTRRAWEKDVQVMNEGPGHIPMHKIPENMQKQLEWCNEAPFYTLGPLTTDIAPGYDHITSAIGAANIGALGTALLCYVTPKEHLGLPNRDDVKTGVIAYKIAAHAADLAKGHPHAQAWDDALSKARFEFRWMDQFALSLDPMTAMSFHDETLPSEGAKVAHFCSMCGPKFCSMKITEDVRKYAEEHGYGSAEEAVQQGMDAMSAEFLAAKKTVSGEQYGEIGGEIYLPTSRK</sequence>
<organism evidence="10">
    <name type="scientific">Vitis vinifera</name>
    <name type="common">Grape</name>
    <dbReference type="NCBI Taxonomy" id="29760"/>
    <lineage>
        <taxon>Eukaryota</taxon>
        <taxon>Viridiplantae</taxon>
        <taxon>Streptophyta</taxon>
        <taxon>Embryophyta</taxon>
        <taxon>Tracheophyta</taxon>
        <taxon>Spermatophyta</taxon>
        <taxon>Magnoliopsida</taxon>
        <taxon>eudicotyledons</taxon>
        <taxon>Gunneridae</taxon>
        <taxon>Pentapetalae</taxon>
        <taxon>rosids</taxon>
        <taxon>Vitales</taxon>
        <taxon>Vitaceae</taxon>
        <taxon>Viteae</taxon>
        <taxon>Vitis</taxon>
    </lineage>
</organism>
<gene>
    <name evidence="10" type="ORF">VITISV_018106</name>
</gene>
<dbReference type="Pfam" id="PF13667">
    <property type="entry name" value="ThiC-associated"/>
    <property type="match status" value="1"/>
</dbReference>
<keyword evidence="8" id="KW-0456">Lyase</keyword>
<keyword evidence="6" id="KW-0408">Iron</keyword>
<dbReference type="InterPro" id="IPR038521">
    <property type="entry name" value="ThiC/Bza_core_dom"/>
</dbReference>
<evidence type="ECO:0000313" key="10">
    <source>
        <dbReference type="EMBL" id="CAN82760.1"/>
    </source>
</evidence>
<dbReference type="Pfam" id="PF01964">
    <property type="entry name" value="ThiC_Rad_SAM"/>
    <property type="match status" value="2"/>
</dbReference>
<dbReference type="GO" id="GO:0051539">
    <property type="term" value="F:4 iron, 4 sulfur cluster binding"/>
    <property type="evidence" value="ECO:0007669"/>
    <property type="project" value="UniProtKB-KW"/>
</dbReference>
<keyword evidence="3" id="KW-0949">S-adenosyl-L-methionine</keyword>
<evidence type="ECO:0000256" key="6">
    <source>
        <dbReference type="ARBA" id="ARBA00023004"/>
    </source>
</evidence>
<keyword evidence="2" id="KW-0004">4Fe-4S</keyword>
<evidence type="ECO:0000256" key="3">
    <source>
        <dbReference type="ARBA" id="ARBA00022691"/>
    </source>
</evidence>
<evidence type="ECO:0000259" key="9">
    <source>
        <dbReference type="Pfam" id="PF13667"/>
    </source>
</evidence>
<protein>
    <recommendedName>
        <fullName evidence="9">ThiC-associated domain-containing protein</fullName>
    </recommendedName>
</protein>
<dbReference type="PANTHER" id="PTHR30557:SF1">
    <property type="entry name" value="PHOSPHOMETHYLPYRIMIDINE SYNTHASE, CHLOROPLASTIC"/>
    <property type="match status" value="1"/>
</dbReference>
<dbReference type="Gene3D" id="3.20.20.540">
    <property type="entry name" value="Radical SAM ThiC family, central domain"/>
    <property type="match status" value="2"/>
</dbReference>
<evidence type="ECO:0000256" key="4">
    <source>
        <dbReference type="ARBA" id="ARBA00022723"/>
    </source>
</evidence>
<dbReference type="GO" id="GO:0016829">
    <property type="term" value="F:lyase activity"/>
    <property type="evidence" value="ECO:0007669"/>
    <property type="project" value="UniProtKB-KW"/>
</dbReference>
<keyword evidence="4" id="KW-0479">Metal-binding</keyword>
<feature type="domain" description="ThiC-associated" evidence="9">
    <location>
        <begin position="55"/>
        <end position="119"/>
    </location>
</feature>
<dbReference type="GO" id="GO:0009228">
    <property type="term" value="P:thiamine biosynthetic process"/>
    <property type="evidence" value="ECO:0007669"/>
    <property type="project" value="InterPro"/>
</dbReference>
<dbReference type="GO" id="GO:0046872">
    <property type="term" value="F:metal ion binding"/>
    <property type="evidence" value="ECO:0007669"/>
    <property type="project" value="UniProtKB-KW"/>
</dbReference>
<accession>A5B0Y1</accession>
<evidence type="ECO:0000256" key="2">
    <source>
        <dbReference type="ARBA" id="ARBA00022485"/>
    </source>
</evidence>
<dbReference type="PANTHER" id="PTHR30557">
    <property type="entry name" value="THIAMINE BIOSYNTHESIS PROTEIN THIC"/>
    <property type="match status" value="1"/>
</dbReference>
<keyword evidence="7" id="KW-0411">Iron-sulfur</keyword>
<comment type="cofactor">
    <cofactor evidence="1">
        <name>[4Fe-4S] cluster</name>
        <dbReference type="ChEBI" id="CHEBI:49883"/>
    </cofactor>
</comment>
<dbReference type="ExpressionAtlas" id="A5B0Y1">
    <property type="expression patterns" value="baseline and differential"/>
</dbReference>
<evidence type="ECO:0000256" key="8">
    <source>
        <dbReference type="ARBA" id="ARBA00023239"/>
    </source>
</evidence>